<name>A0ABX0ZU17_9ACTN</name>
<gene>
    <name evidence="7" type="ORF">HCN08_28985</name>
</gene>
<evidence type="ECO:0000313" key="8">
    <source>
        <dbReference type="Proteomes" id="UP000734511"/>
    </source>
</evidence>
<comment type="similarity">
    <text evidence="2">Belongs to the glycosyl hydrolase 3 family.</text>
</comment>
<evidence type="ECO:0000313" key="7">
    <source>
        <dbReference type="EMBL" id="NJP47410.1"/>
    </source>
</evidence>
<dbReference type="InterPro" id="IPR050226">
    <property type="entry name" value="NagZ_Beta-hexosaminidase"/>
</dbReference>
<evidence type="ECO:0000256" key="5">
    <source>
        <dbReference type="ARBA" id="ARBA00023295"/>
    </source>
</evidence>
<keyword evidence="5" id="KW-0326">Glycosidase</keyword>
<evidence type="ECO:0000259" key="6">
    <source>
        <dbReference type="Pfam" id="PF00933"/>
    </source>
</evidence>
<proteinExistence type="inferred from homology"/>
<reference evidence="7 8" key="1">
    <citation type="submission" date="2020-03" db="EMBL/GenBank/DDBJ databases">
        <title>WGS of actinomycetes isolated from Thailand.</title>
        <authorList>
            <person name="Thawai C."/>
        </authorList>
    </citation>
    <scope>NUCLEOTIDE SEQUENCE [LARGE SCALE GENOMIC DNA]</scope>
    <source>
        <strain evidence="7 8">PRB2-1</strain>
    </source>
</reference>
<comment type="catalytic activity">
    <reaction evidence="1">
        <text>Hydrolysis of terminal non-reducing N-acetyl-D-hexosamine residues in N-acetyl-beta-D-hexosaminides.</text>
        <dbReference type="EC" id="3.2.1.52"/>
    </reaction>
</comment>
<dbReference type="PANTHER" id="PTHR30480">
    <property type="entry name" value="BETA-HEXOSAMINIDASE-RELATED"/>
    <property type="match status" value="1"/>
</dbReference>
<keyword evidence="8" id="KW-1185">Reference proteome</keyword>
<accession>A0ABX0ZU17</accession>
<comment type="caution">
    <text evidence="7">The sequence shown here is derived from an EMBL/GenBank/DDBJ whole genome shotgun (WGS) entry which is preliminary data.</text>
</comment>
<feature type="domain" description="Glycoside hydrolase family 3 N-terminal" evidence="6">
    <location>
        <begin position="6"/>
        <end position="329"/>
    </location>
</feature>
<evidence type="ECO:0000256" key="2">
    <source>
        <dbReference type="ARBA" id="ARBA00005336"/>
    </source>
</evidence>
<dbReference type="Pfam" id="PF00933">
    <property type="entry name" value="Glyco_hydro_3"/>
    <property type="match status" value="1"/>
</dbReference>
<dbReference type="GO" id="GO:0016787">
    <property type="term" value="F:hydrolase activity"/>
    <property type="evidence" value="ECO:0007669"/>
    <property type="project" value="UniProtKB-KW"/>
</dbReference>
<dbReference type="SUPFAM" id="SSF51445">
    <property type="entry name" value="(Trans)glycosidases"/>
    <property type="match status" value="1"/>
</dbReference>
<dbReference type="PANTHER" id="PTHR30480:SF13">
    <property type="entry name" value="BETA-HEXOSAMINIDASE"/>
    <property type="match status" value="1"/>
</dbReference>
<dbReference type="EMBL" id="JAATEJ010000029">
    <property type="protein sequence ID" value="NJP47410.1"/>
    <property type="molecule type" value="Genomic_DNA"/>
</dbReference>
<evidence type="ECO:0000256" key="1">
    <source>
        <dbReference type="ARBA" id="ARBA00001231"/>
    </source>
</evidence>
<dbReference type="EC" id="3.2.1.52" evidence="3"/>
<evidence type="ECO:0000256" key="3">
    <source>
        <dbReference type="ARBA" id="ARBA00012663"/>
    </source>
</evidence>
<dbReference type="InterPro" id="IPR017853">
    <property type="entry name" value="GH"/>
</dbReference>
<dbReference type="Proteomes" id="UP000734511">
    <property type="component" value="Unassembled WGS sequence"/>
</dbReference>
<organism evidence="7 8">
    <name type="scientific">Actinacidiphila epipremni</name>
    <dbReference type="NCBI Taxonomy" id="2053013"/>
    <lineage>
        <taxon>Bacteria</taxon>
        <taxon>Bacillati</taxon>
        <taxon>Actinomycetota</taxon>
        <taxon>Actinomycetes</taxon>
        <taxon>Kitasatosporales</taxon>
        <taxon>Streptomycetaceae</taxon>
        <taxon>Actinacidiphila</taxon>
    </lineage>
</organism>
<sequence length="340" mass="34884">MSQAQQVGQLFMTAVGSTGVTSAQSAAITGGQVGSVFLKGHTNSGAATVKHVTDQVARLAPKVKGATVKMLVSTDQEGGQVQVLNGPGFSAIPAALQQGKLATGTLQSDARTWGGQLRSAGVTMNLAPVADTVPPNLVNVNAPIGKLQREYGTNPTTAATHSTAFLRGMLQAGVLTSAKHFPGLGRVTGNTDFSAGVTDDVTTRHDAFLEPFRSAVAAGTPFVMVSSAIYAKIDPNNQAAFSSTIIRGMLRGDLGFKGAVISDDLGAAVAVSDRTPAERAVDFFKAGGNLLLTVVPADISPMTRAVLTQMPKDAALRNAVSDSVKRVLAAKQKVGLLSCG</sequence>
<evidence type="ECO:0000256" key="4">
    <source>
        <dbReference type="ARBA" id="ARBA00022801"/>
    </source>
</evidence>
<dbReference type="Gene3D" id="3.20.20.300">
    <property type="entry name" value="Glycoside hydrolase, family 3, N-terminal domain"/>
    <property type="match status" value="1"/>
</dbReference>
<protein>
    <recommendedName>
        <fullName evidence="3">beta-N-acetylhexosaminidase</fullName>
        <ecNumber evidence="3">3.2.1.52</ecNumber>
    </recommendedName>
</protein>
<keyword evidence="4 7" id="KW-0378">Hydrolase</keyword>
<dbReference type="InterPro" id="IPR001764">
    <property type="entry name" value="Glyco_hydro_3_N"/>
</dbReference>
<dbReference type="InterPro" id="IPR036962">
    <property type="entry name" value="Glyco_hydro_3_N_sf"/>
</dbReference>